<evidence type="ECO:0000313" key="2">
    <source>
        <dbReference type="Proteomes" id="UP000275504"/>
    </source>
</evidence>
<dbReference type="AlphaFoldDB" id="A0A3S4S135"/>
<reference evidence="1 2" key="1">
    <citation type="submission" date="2018-12" db="EMBL/GenBank/DDBJ databases">
        <authorList>
            <consortium name="Pathogen Informatics"/>
        </authorList>
    </citation>
    <scope>NUCLEOTIDE SEQUENCE [LARGE SCALE GENOMIC DNA]</scope>
    <source>
        <strain evidence="1 2">NCTC11951</strain>
    </source>
</reference>
<accession>A0A3S4S135</accession>
<protein>
    <submittedName>
        <fullName evidence="1">Baseplate assembly protein J</fullName>
    </submittedName>
</protein>
<organism evidence="1 2">
    <name type="scientific">Campylobacter jejuni subsp. doylei</name>
    <dbReference type="NCBI Taxonomy" id="32021"/>
    <lineage>
        <taxon>Bacteria</taxon>
        <taxon>Pseudomonadati</taxon>
        <taxon>Campylobacterota</taxon>
        <taxon>Epsilonproteobacteria</taxon>
        <taxon>Campylobacterales</taxon>
        <taxon>Campylobacteraceae</taxon>
        <taxon>Campylobacter</taxon>
    </lineage>
</organism>
<dbReference type="EMBL" id="LR134359">
    <property type="protein sequence ID" value="VEG59919.1"/>
    <property type="molecule type" value="Genomic_DNA"/>
</dbReference>
<gene>
    <name evidence="1" type="ORF">NCTC11951_00006</name>
</gene>
<proteinExistence type="predicted"/>
<evidence type="ECO:0000313" key="1">
    <source>
        <dbReference type="EMBL" id="VEG59919.1"/>
    </source>
</evidence>
<sequence>MSSYQSKESKTEFLQTPLPFVAKIKQLEFFSGGASEESDEALRQRAVMSVHRFSTAGSEKGYIYHGLSASAKNSFYKSFK</sequence>
<name>A0A3S4S135_CAMJU</name>
<dbReference type="Proteomes" id="UP000275504">
    <property type="component" value="Chromosome"/>
</dbReference>